<evidence type="ECO:0000256" key="7">
    <source>
        <dbReference type="RuleBase" id="RU365034"/>
    </source>
</evidence>
<gene>
    <name evidence="8" type="primary">ectB</name>
    <name evidence="8" type="ORF">DSLASN_26370</name>
</gene>
<name>A0ABM7PI94_9BACT</name>
<dbReference type="RefSeq" id="WP_236888437.1">
    <property type="nucleotide sequence ID" value="NZ_AP024488.1"/>
</dbReference>
<dbReference type="PANTHER" id="PTHR43552:SF2">
    <property type="entry name" value="DIAMINOBUTYRATE--2-OXOGLUTARATE TRANSAMINASE"/>
    <property type="match status" value="1"/>
</dbReference>
<evidence type="ECO:0000313" key="9">
    <source>
        <dbReference type="Proteomes" id="UP001320148"/>
    </source>
</evidence>
<dbReference type="InterPro" id="IPR004637">
    <property type="entry name" value="Dat"/>
</dbReference>
<comment type="catalytic activity">
    <reaction evidence="7">
        <text>L-2,4-diaminobutanoate + 2-oxoglutarate = L-aspartate 4-semialdehyde + L-glutamate</text>
        <dbReference type="Rhea" id="RHEA:11160"/>
        <dbReference type="ChEBI" id="CHEBI:16810"/>
        <dbReference type="ChEBI" id="CHEBI:29985"/>
        <dbReference type="ChEBI" id="CHEBI:58761"/>
        <dbReference type="ChEBI" id="CHEBI:537519"/>
        <dbReference type="EC" id="2.6.1.76"/>
    </reaction>
</comment>
<evidence type="ECO:0000256" key="4">
    <source>
        <dbReference type="ARBA" id="ARBA00022679"/>
    </source>
</evidence>
<evidence type="ECO:0000256" key="1">
    <source>
        <dbReference type="ARBA" id="ARBA00001933"/>
    </source>
</evidence>
<evidence type="ECO:0000256" key="5">
    <source>
        <dbReference type="ARBA" id="ARBA00022898"/>
    </source>
</evidence>
<dbReference type="Proteomes" id="UP001320148">
    <property type="component" value="Chromosome"/>
</dbReference>
<sequence length="426" mass="47119">MRIFEQLESKVRGYVRSFPVIFESSKGATMTDETGREYIDFFAGAGTLNYGHNNQAINDALMAYLQKDGVVHGLDMATTAKKEFLTKFSETILEPRNMEYKVQFTGPTGTNSVESAIKLARMIKGRSNIVAFTNAYHGLTMGSLAITGNTFYRDEAHISRSNVSFLPFDGYMDDQFDSLAYFRKLLEDGSSGLDLPSAVIVETIQAEGGINVASVEWLRGLAQLCYEFDILLIIDDIQVGNGRSGDFFSFEEAGIKPDMVTLSKSIGAGLPLALLLIRSDLDQWKPGEHTGTFRGNNLAFVASTEALAYWDTLELSNAVRHKSDILKAELEKIAEKYPSLHADVRGRGLIYGLEVKELGLSSQISERCFENGLIIELAGADDQVIKFLPPLIIDEEKLLKGIAIVDQSIGEILEERKERMSGEMSL</sequence>
<reference evidence="8 9" key="1">
    <citation type="submission" date="2021-02" db="EMBL/GenBank/DDBJ databases">
        <title>Complete genome of Desulfoluna sp. strain ASN36.</title>
        <authorList>
            <person name="Takahashi A."/>
            <person name="Kojima H."/>
            <person name="Fukui M."/>
        </authorList>
    </citation>
    <scope>NUCLEOTIDE SEQUENCE [LARGE SCALE GENOMIC DNA]</scope>
    <source>
        <strain evidence="8 9">ASN36</strain>
    </source>
</reference>
<dbReference type="EMBL" id="AP024488">
    <property type="protein sequence ID" value="BCS97005.1"/>
    <property type="molecule type" value="Genomic_DNA"/>
</dbReference>
<comment type="similarity">
    <text evidence="2 6">Belongs to the class-III pyridoxal-phosphate-dependent aminotransferase family.</text>
</comment>
<dbReference type="CDD" id="cd00610">
    <property type="entry name" value="OAT_like"/>
    <property type="match status" value="1"/>
</dbReference>
<dbReference type="EC" id="2.6.1.76" evidence="7"/>
<comment type="cofactor">
    <cofactor evidence="1 7">
        <name>pyridoxal 5'-phosphate</name>
        <dbReference type="ChEBI" id="CHEBI:597326"/>
    </cofactor>
</comment>
<dbReference type="PANTHER" id="PTHR43552">
    <property type="entry name" value="DIAMINOBUTYRATE--2-OXOGLUTARATE AMINOTRANSFERASE"/>
    <property type="match status" value="1"/>
</dbReference>
<dbReference type="PROSITE" id="PS00600">
    <property type="entry name" value="AA_TRANSFER_CLASS_3"/>
    <property type="match status" value="1"/>
</dbReference>
<dbReference type="InterPro" id="IPR015424">
    <property type="entry name" value="PyrdxlP-dep_Trfase"/>
</dbReference>
<evidence type="ECO:0000313" key="8">
    <source>
        <dbReference type="EMBL" id="BCS97005.1"/>
    </source>
</evidence>
<keyword evidence="5 6" id="KW-0663">Pyridoxal phosphate</keyword>
<dbReference type="SUPFAM" id="SSF53383">
    <property type="entry name" value="PLP-dependent transferases"/>
    <property type="match status" value="1"/>
</dbReference>
<dbReference type="Gene3D" id="3.90.1150.10">
    <property type="entry name" value="Aspartate Aminotransferase, domain 1"/>
    <property type="match status" value="1"/>
</dbReference>
<keyword evidence="3 7" id="KW-0032">Aminotransferase</keyword>
<dbReference type="Gene3D" id="3.40.640.10">
    <property type="entry name" value="Type I PLP-dependent aspartate aminotransferase-like (Major domain)"/>
    <property type="match status" value="1"/>
</dbReference>
<keyword evidence="9" id="KW-1185">Reference proteome</keyword>
<organism evidence="8 9">
    <name type="scientific">Desulfoluna limicola</name>
    <dbReference type="NCBI Taxonomy" id="2810562"/>
    <lineage>
        <taxon>Bacteria</taxon>
        <taxon>Pseudomonadati</taxon>
        <taxon>Thermodesulfobacteriota</taxon>
        <taxon>Desulfobacteria</taxon>
        <taxon>Desulfobacterales</taxon>
        <taxon>Desulfolunaceae</taxon>
        <taxon>Desulfoluna</taxon>
    </lineage>
</organism>
<comment type="pathway">
    <text evidence="7">Amine and polyamine biosynthesis; ectoine biosynthesis; L-ectoine from L-aspartate 4-semialdehyde: step 1/3.</text>
</comment>
<evidence type="ECO:0000256" key="3">
    <source>
        <dbReference type="ARBA" id="ARBA00022576"/>
    </source>
</evidence>
<dbReference type="InterPro" id="IPR049704">
    <property type="entry name" value="Aminotrans_3_PPA_site"/>
</dbReference>
<dbReference type="NCBIfam" id="TIGR02407">
    <property type="entry name" value="ectoine_ectB"/>
    <property type="match status" value="1"/>
</dbReference>
<accession>A0ABM7PI94</accession>
<evidence type="ECO:0000256" key="2">
    <source>
        <dbReference type="ARBA" id="ARBA00008954"/>
    </source>
</evidence>
<evidence type="ECO:0000256" key="6">
    <source>
        <dbReference type="RuleBase" id="RU003560"/>
    </source>
</evidence>
<dbReference type="NCBIfam" id="NF006733">
    <property type="entry name" value="PRK09264.1"/>
    <property type="match status" value="1"/>
</dbReference>
<dbReference type="InterPro" id="IPR005814">
    <property type="entry name" value="Aminotrans_3"/>
</dbReference>
<dbReference type="PIRSF" id="PIRSF000521">
    <property type="entry name" value="Transaminase_4ab_Lys_Orn"/>
    <property type="match status" value="1"/>
</dbReference>
<proteinExistence type="inferred from homology"/>
<keyword evidence="4 7" id="KW-0808">Transferase</keyword>
<dbReference type="NCBIfam" id="TIGR00709">
    <property type="entry name" value="dat"/>
    <property type="match status" value="1"/>
</dbReference>
<comment type="function">
    <text evidence="7">Catalyzes reversively the conversion of L-aspartate beta-semialdehyde (ASA) to L-2,4-diaminobutyrate (DABA) by transamination with L-glutamate.</text>
</comment>
<dbReference type="Pfam" id="PF00202">
    <property type="entry name" value="Aminotran_3"/>
    <property type="match status" value="1"/>
</dbReference>
<dbReference type="InterPro" id="IPR015421">
    <property type="entry name" value="PyrdxlP-dep_Trfase_major"/>
</dbReference>
<dbReference type="InterPro" id="IPR012773">
    <property type="entry name" value="Ectoine_EctB"/>
</dbReference>
<protein>
    <recommendedName>
        <fullName evidence="7">Diaminobutyrate--2-oxoglutarate transaminase</fullName>
        <ecNumber evidence="7">2.6.1.76</ecNumber>
    </recommendedName>
    <alternativeName>
        <fullName evidence="7">DABA aminotransferase</fullName>
    </alternativeName>
</protein>
<dbReference type="InterPro" id="IPR015422">
    <property type="entry name" value="PyrdxlP-dep_Trfase_small"/>
</dbReference>